<name>A0A0W0VF69_9GAMM</name>
<dbReference type="eggNOG" id="COG0406">
    <property type="taxonomic scope" value="Bacteria"/>
</dbReference>
<dbReference type="Gene3D" id="3.40.50.1240">
    <property type="entry name" value="Phosphoglycerate mutase-like"/>
    <property type="match status" value="1"/>
</dbReference>
<protein>
    <submittedName>
        <fullName evidence="1">Bifunctional RNase H/acid phosphatase</fullName>
    </submittedName>
</protein>
<reference evidence="1 2" key="1">
    <citation type="submission" date="2015-11" db="EMBL/GenBank/DDBJ databases">
        <title>Genomic analysis of 38 Legionella species identifies large and diverse effector repertoires.</title>
        <authorList>
            <person name="Burstein D."/>
            <person name="Amaro F."/>
            <person name="Zusman T."/>
            <person name="Lifshitz Z."/>
            <person name="Cohen O."/>
            <person name="Gilbert J.A."/>
            <person name="Pupko T."/>
            <person name="Shuman H.A."/>
            <person name="Segal G."/>
        </authorList>
    </citation>
    <scope>NUCLEOTIDE SEQUENCE [LARGE SCALE GENOMIC DNA]</scope>
    <source>
        <strain evidence="1 2">ATCC 49751</strain>
    </source>
</reference>
<dbReference type="GO" id="GO:0005829">
    <property type="term" value="C:cytosol"/>
    <property type="evidence" value="ECO:0007669"/>
    <property type="project" value="TreeGrafter"/>
</dbReference>
<dbReference type="PANTHER" id="PTHR48100:SF44">
    <property type="entry name" value="PHOSPHATASE C1620.13-RELATED"/>
    <property type="match status" value="1"/>
</dbReference>
<dbReference type="AlphaFoldDB" id="A0A0W0VF69"/>
<keyword evidence="2" id="KW-1185">Reference proteome</keyword>
<proteinExistence type="predicted"/>
<dbReference type="SUPFAM" id="SSF53254">
    <property type="entry name" value="Phosphoglycerate mutase-like"/>
    <property type="match status" value="1"/>
</dbReference>
<dbReference type="EMBL" id="LNYI01000057">
    <property type="protein sequence ID" value="KTD18782.1"/>
    <property type="molecule type" value="Genomic_DNA"/>
</dbReference>
<dbReference type="PANTHER" id="PTHR48100">
    <property type="entry name" value="BROAD-SPECIFICITY PHOSPHATASE YOR283W-RELATED"/>
    <property type="match status" value="1"/>
</dbReference>
<organism evidence="1 2">
    <name type="scientific">Legionella lansingensis</name>
    <dbReference type="NCBI Taxonomy" id="45067"/>
    <lineage>
        <taxon>Bacteria</taxon>
        <taxon>Pseudomonadati</taxon>
        <taxon>Pseudomonadota</taxon>
        <taxon>Gammaproteobacteria</taxon>
        <taxon>Legionellales</taxon>
        <taxon>Legionellaceae</taxon>
        <taxon>Legionella</taxon>
    </lineage>
</organism>
<dbReference type="PATRIC" id="fig|45067.4.peg.2504"/>
<accession>A0A0W0VF69</accession>
<dbReference type="STRING" id="45067.Llan_2385"/>
<dbReference type="InterPro" id="IPR029033">
    <property type="entry name" value="His_PPase_superfam"/>
</dbReference>
<dbReference type="InterPro" id="IPR013078">
    <property type="entry name" value="His_Pase_superF_clade-1"/>
</dbReference>
<dbReference type="GO" id="GO:0016791">
    <property type="term" value="F:phosphatase activity"/>
    <property type="evidence" value="ECO:0007669"/>
    <property type="project" value="TreeGrafter"/>
</dbReference>
<gene>
    <name evidence="1" type="ORF">Llan_2385</name>
</gene>
<dbReference type="RefSeq" id="WP_028372491.1">
    <property type="nucleotide sequence ID" value="NZ_CAAAJD010000004.1"/>
</dbReference>
<comment type="caution">
    <text evidence="1">The sequence shown here is derived from an EMBL/GenBank/DDBJ whole genome shotgun (WGS) entry which is preliminary data.</text>
</comment>
<dbReference type="InterPro" id="IPR050275">
    <property type="entry name" value="PGM_Phosphatase"/>
</dbReference>
<dbReference type="OrthoDB" id="9781415at2"/>
<evidence type="ECO:0000313" key="2">
    <source>
        <dbReference type="Proteomes" id="UP000054869"/>
    </source>
</evidence>
<dbReference type="Pfam" id="PF00300">
    <property type="entry name" value="His_Phos_1"/>
    <property type="match status" value="1"/>
</dbReference>
<evidence type="ECO:0000313" key="1">
    <source>
        <dbReference type="EMBL" id="KTD18782.1"/>
    </source>
</evidence>
<dbReference type="CDD" id="cd07067">
    <property type="entry name" value="HP_PGM_like"/>
    <property type="match status" value="1"/>
</dbReference>
<sequence length="279" mass="31951">MVDNCCSSLIQNNEFFINLLADLGILVDKITGHLYYMKSFKPLKLCVEVIFVRHGETYGNCGQVTADGTIDREMVNADIINQEHRVFQGSADTEINQLTKRGEEQALSLAQKLNEICIDNWKPDVILASPSTRAIKTALPFIQLWDYSVLPLIYKGVREISFGTWENKRLCDFHRSHSCYLFSQHQHALIKAESIAQYPNAENFAELIFRAYSVLHELNTTFTKKRVIIFSHTLFGAACLIVLGKGQYYEGHEYLAFDGRRKDGSYYTMPNAEPVKFWD</sequence>
<dbReference type="Proteomes" id="UP000054869">
    <property type="component" value="Unassembled WGS sequence"/>
</dbReference>